<dbReference type="SUPFAM" id="SSF51556">
    <property type="entry name" value="Metallo-dependent hydrolases"/>
    <property type="match status" value="1"/>
</dbReference>
<reference evidence="3" key="2">
    <citation type="journal article" date="2023" name="IMA Fungus">
        <title>Comparative genomic study of the Penicillium genus elucidates a diverse pangenome and 15 lateral gene transfer events.</title>
        <authorList>
            <person name="Petersen C."/>
            <person name="Sorensen T."/>
            <person name="Nielsen M.R."/>
            <person name="Sondergaard T.E."/>
            <person name="Sorensen J.L."/>
            <person name="Fitzpatrick D.A."/>
            <person name="Frisvad J.C."/>
            <person name="Nielsen K.L."/>
        </authorList>
    </citation>
    <scope>NUCLEOTIDE SEQUENCE</scope>
    <source>
        <strain evidence="3">IBT 16849</strain>
    </source>
</reference>
<protein>
    <submittedName>
        <fullName evidence="3">Metallo-dependent hydrolase</fullName>
    </submittedName>
</protein>
<dbReference type="InterPro" id="IPR050287">
    <property type="entry name" value="MTA/SAH_deaminase"/>
</dbReference>
<dbReference type="PANTHER" id="PTHR43794:SF11">
    <property type="entry name" value="AMIDOHYDROLASE-RELATED DOMAIN-CONTAINING PROTEIN"/>
    <property type="match status" value="1"/>
</dbReference>
<dbReference type="AlphaFoldDB" id="A0A9W9INU6"/>
<sequence length="478" mass="51662">MDDMLGDFPNGAVLVENGIIKAVGNADDLVVPDAEIIDAKGGVIMPGMIDTHRHTFLSLMRGVSLNGSLFEFLSVAYKKIMPAMSLEEMRLSCLVGGLEAIDNGVTTILDPGDGCTTPKFADACLKGLSDSGIRGFWCYGMSDDAYDEAAKGKAAHEARLIHVDKLRKLHLMSDNNLLQVGLSISHPGTVPFNQMATEIRFADQRKMLCCSHSAALKGSVLTKGLEERADHGLMLPGHVYIHCTNLTSHEIKLIAETGGKIAIAPETEMQMGMGIPPFRLCIDNGLNPSISIDTSSAVAPDLLSQMRLALQMQRCLDHEASHAKGQVSLHVDLTVRDALVWGTRNGAEALGLADKVGTLTPGKRADVVFISSKRWLTPAADPLGTILTHSTGADIDTVMVDGEVRKRNGQLVGVDVDQIRADAATGFQRIVERLGDMQPPMEREQLREFLIASERSTRSNLAKAYAREGTRGDWLRGN</sequence>
<dbReference type="InterPro" id="IPR011059">
    <property type="entry name" value="Metal-dep_hydrolase_composite"/>
</dbReference>
<dbReference type="InterPro" id="IPR006680">
    <property type="entry name" value="Amidohydro-rel"/>
</dbReference>
<dbReference type="SUPFAM" id="SSF51338">
    <property type="entry name" value="Composite domain of metallo-dependent hydrolases"/>
    <property type="match status" value="1"/>
</dbReference>
<evidence type="ECO:0000259" key="2">
    <source>
        <dbReference type="Pfam" id="PF01979"/>
    </source>
</evidence>
<organism evidence="3 4">
    <name type="scientific">Penicillium cf. griseofulvum</name>
    <dbReference type="NCBI Taxonomy" id="2972120"/>
    <lineage>
        <taxon>Eukaryota</taxon>
        <taxon>Fungi</taxon>
        <taxon>Dikarya</taxon>
        <taxon>Ascomycota</taxon>
        <taxon>Pezizomycotina</taxon>
        <taxon>Eurotiomycetes</taxon>
        <taxon>Eurotiomycetidae</taxon>
        <taxon>Eurotiales</taxon>
        <taxon>Aspergillaceae</taxon>
        <taxon>Penicillium</taxon>
    </lineage>
</organism>
<dbReference type="Proteomes" id="UP001150879">
    <property type="component" value="Unassembled WGS sequence"/>
</dbReference>
<evidence type="ECO:0000313" key="4">
    <source>
        <dbReference type="Proteomes" id="UP001150879"/>
    </source>
</evidence>
<dbReference type="Gene3D" id="2.30.40.10">
    <property type="entry name" value="Urease, subunit C, domain 1"/>
    <property type="match status" value="1"/>
</dbReference>
<dbReference type="Pfam" id="PF01979">
    <property type="entry name" value="Amidohydro_1"/>
    <property type="match status" value="1"/>
</dbReference>
<gene>
    <name evidence="3" type="ORF">N7472_011192</name>
</gene>
<dbReference type="EMBL" id="JAPQKP010000008">
    <property type="protein sequence ID" value="KAJ5181232.1"/>
    <property type="molecule type" value="Genomic_DNA"/>
</dbReference>
<dbReference type="OrthoDB" id="194468at2759"/>
<reference evidence="3" key="1">
    <citation type="submission" date="2022-11" db="EMBL/GenBank/DDBJ databases">
        <authorList>
            <person name="Petersen C."/>
        </authorList>
    </citation>
    <scope>NUCLEOTIDE SEQUENCE</scope>
    <source>
        <strain evidence="3">IBT 16849</strain>
    </source>
</reference>
<name>A0A9W9INU6_9EURO</name>
<proteinExistence type="predicted"/>
<evidence type="ECO:0000256" key="1">
    <source>
        <dbReference type="ARBA" id="ARBA00022801"/>
    </source>
</evidence>
<dbReference type="GO" id="GO:0016810">
    <property type="term" value="F:hydrolase activity, acting on carbon-nitrogen (but not peptide) bonds"/>
    <property type="evidence" value="ECO:0007669"/>
    <property type="project" value="InterPro"/>
</dbReference>
<dbReference type="InterPro" id="IPR032466">
    <property type="entry name" value="Metal_Hydrolase"/>
</dbReference>
<keyword evidence="4" id="KW-1185">Reference proteome</keyword>
<keyword evidence="1 3" id="KW-0378">Hydrolase</keyword>
<dbReference type="PANTHER" id="PTHR43794">
    <property type="entry name" value="AMINOHYDROLASE SSNA-RELATED"/>
    <property type="match status" value="1"/>
</dbReference>
<accession>A0A9W9INU6</accession>
<comment type="caution">
    <text evidence="3">The sequence shown here is derived from an EMBL/GenBank/DDBJ whole genome shotgun (WGS) entry which is preliminary data.</text>
</comment>
<dbReference type="Gene3D" id="3.20.20.140">
    <property type="entry name" value="Metal-dependent hydrolases"/>
    <property type="match status" value="1"/>
</dbReference>
<feature type="domain" description="Amidohydrolase-related" evidence="2">
    <location>
        <begin position="43"/>
        <end position="404"/>
    </location>
</feature>
<evidence type="ECO:0000313" key="3">
    <source>
        <dbReference type="EMBL" id="KAJ5181232.1"/>
    </source>
</evidence>